<dbReference type="AlphaFoldDB" id="A0AAV2IU74"/>
<evidence type="ECO:0000313" key="1">
    <source>
        <dbReference type="EMBL" id="CAL1568829.1"/>
    </source>
</evidence>
<organism evidence="1 2">
    <name type="scientific">Knipowitschia caucasica</name>
    <name type="common">Caucasian dwarf goby</name>
    <name type="synonym">Pomatoschistus caucasicus</name>
    <dbReference type="NCBI Taxonomy" id="637954"/>
    <lineage>
        <taxon>Eukaryota</taxon>
        <taxon>Metazoa</taxon>
        <taxon>Chordata</taxon>
        <taxon>Craniata</taxon>
        <taxon>Vertebrata</taxon>
        <taxon>Euteleostomi</taxon>
        <taxon>Actinopterygii</taxon>
        <taxon>Neopterygii</taxon>
        <taxon>Teleostei</taxon>
        <taxon>Neoteleostei</taxon>
        <taxon>Acanthomorphata</taxon>
        <taxon>Gobiaria</taxon>
        <taxon>Gobiiformes</taxon>
        <taxon>Gobioidei</taxon>
        <taxon>Gobiidae</taxon>
        <taxon>Gobiinae</taxon>
        <taxon>Knipowitschia</taxon>
    </lineage>
</organism>
<gene>
    <name evidence="1" type="ORF">KC01_LOCUS1370</name>
</gene>
<keyword evidence="2" id="KW-1185">Reference proteome</keyword>
<name>A0AAV2IU74_KNICA</name>
<dbReference type="EMBL" id="OZ035823">
    <property type="protein sequence ID" value="CAL1568829.1"/>
    <property type="molecule type" value="Genomic_DNA"/>
</dbReference>
<sequence length="99" mass="11157">MWHWSVRVGSWLSEEVSGSSRVHTEICIPHSSSVSGAVSVKAKSLSWAQDRRGERGGGWEAMEKTNDLDRSKMDFPAFVTIVAKRVSQQLQYRYISEAL</sequence>
<dbReference type="Proteomes" id="UP001497482">
    <property type="component" value="Chromosome 1"/>
</dbReference>
<evidence type="ECO:0000313" key="2">
    <source>
        <dbReference type="Proteomes" id="UP001497482"/>
    </source>
</evidence>
<proteinExistence type="predicted"/>
<reference evidence="1 2" key="1">
    <citation type="submission" date="2024-04" db="EMBL/GenBank/DDBJ databases">
        <authorList>
            <person name="Waldvogel A.-M."/>
            <person name="Schoenle A."/>
        </authorList>
    </citation>
    <scope>NUCLEOTIDE SEQUENCE [LARGE SCALE GENOMIC DNA]</scope>
</reference>
<protein>
    <submittedName>
        <fullName evidence="1">Uncharacterized protein</fullName>
    </submittedName>
</protein>
<accession>A0AAV2IU74</accession>